<feature type="transmembrane region" description="Helical" evidence="8">
    <location>
        <begin position="52"/>
        <end position="69"/>
    </location>
</feature>
<keyword evidence="6 8" id="KW-1133">Transmembrane helix</keyword>
<dbReference type="Proteomes" id="UP000279760">
    <property type="component" value="Chromosome 2"/>
</dbReference>
<reference evidence="10 11" key="1">
    <citation type="submission" date="2017-09" db="EMBL/GenBank/DDBJ databases">
        <authorList>
            <person name="Girard L."/>
            <person name="Lami R."/>
            <person name="Suzuki M."/>
            <person name="Baudart J."/>
        </authorList>
    </citation>
    <scope>NUCLEOTIDE SEQUENCE [LARGE SCALE GENOMIC DNA]</scope>
    <source>
        <strain evidence="10 11">17LN0615E</strain>
    </source>
</reference>
<feature type="transmembrane region" description="Helical" evidence="8">
    <location>
        <begin position="12"/>
        <end position="32"/>
    </location>
</feature>
<sequence length="308" mass="33907">MINKFLSLSDTAKGISASILASCLFGLLPLYVQFQPELEAFNVAGGEGHWIAAQRIIWSVLVVLLFLTLSRRIGMLFSALKQVNRWHRYLFSALLVGPQYWIFVWAPLYGETLSVALGYFSLPLVLVVVGRFVYGDRLTPLQTLACCVAGAGVIYAYMMAEGLSWIVLLIALGYPVYFVHRRTLGVKSDVGFALDNLFLLPFALGATLYLQPWSYIQQLDASVWIYYVGLAVAGSVPMLLFLFASQSLSMSLFGLLGYVEPVLVFCVGLLLGERVAASDMPTYLLVMVALLILAIDGLKRARSHGAVK</sequence>
<name>A0A2S9ZM76_9VIBR</name>
<accession>A0A2S9ZM76</accession>
<keyword evidence="3" id="KW-0813">Transport</keyword>
<evidence type="ECO:0000256" key="4">
    <source>
        <dbReference type="ARBA" id="ARBA00022475"/>
    </source>
</evidence>
<evidence type="ECO:0000256" key="2">
    <source>
        <dbReference type="ARBA" id="ARBA00007362"/>
    </source>
</evidence>
<feature type="transmembrane region" description="Helical" evidence="8">
    <location>
        <begin position="89"/>
        <end position="110"/>
    </location>
</feature>
<feature type="transmembrane region" description="Helical" evidence="8">
    <location>
        <begin position="250"/>
        <end position="270"/>
    </location>
</feature>
<dbReference type="InterPro" id="IPR004626">
    <property type="entry name" value="RarD"/>
</dbReference>
<gene>
    <name evidence="9" type="primary">rarD</name>
    <name evidence="10" type="ORF">COR51_15435</name>
    <name evidence="9" type="ORF">ECB94_19600</name>
</gene>
<feature type="transmembrane region" description="Helical" evidence="8">
    <location>
        <begin position="192"/>
        <end position="211"/>
    </location>
</feature>
<feature type="transmembrane region" description="Helical" evidence="8">
    <location>
        <begin position="141"/>
        <end position="157"/>
    </location>
</feature>
<keyword evidence="4" id="KW-1003">Cell membrane</keyword>
<dbReference type="AlphaFoldDB" id="A0A2S9ZM76"/>
<feature type="transmembrane region" description="Helical" evidence="8">
    <location>
        <begin position="116"/>
        <end position="134"/>
    </location>
</feature>
<dbReference type="EMBL" id="CP033578">
    <property type="protein sequence ID" value="AYV23502.1"/>
    <property type="molecule type" value="Genomic_DNA"/>
</dbReference>
<feature type="transmembrane region" description="Helical" evidence="8">
    <location>
        <begin position="223"/>
        <end position="243"/>
    </location>
</feature>
<evidence type="ECO:0000313" key="12">
    <source>
        <dbReference type="Proteomes" id="UP000279760"/>
    </source>
</evidence>
<dbReference type="EMBL" id="NWTN01000009">
    <property type="protein sequence ID" value="PRQ66878.1"/>
    <property type="molecule type" value="Genomic_DNA"/>
</dbReference>
<evidence type="ECO:0000256" key="3">
    <source>
        <dbReference type="ARBA" id="ARBA00022448"/>
    </source>
</evidence>
<dbReference type="Proteomes" id="UP000238163">
    <property type="component" value="Unassembled WGS sequence"/>
</dbReference>
<evidence type="ECO:0000313" key="11">
    <source>
        <dbReference type="Proteomes" id="UP000238163"/>
    </source>
</evidence>
<evidence type="ECO:0000313" key="10">
    <source>
        <dbReference type="EMBL" id="PRQ66878.1"/>
    </source>
</evidence>
<keyword evidence="11" id="KW-1185">Reference proteome</keyword>
<organism evidence="9 12">
    <name type="scientific">Vibrio mediterranei</name>
    <dbReference type="NCBI Taxonomy" id="689"/>
    <lineage>
        <taxon>Bacteria</taxon>
        <taxon>Pseudomonadati</taxon>
        <taxon>Pseudomonadota</taxon>
        <taxon>Gammaproteobacteria</taxon>
        <taxon>Vibrionales</taxon>
        <taxon>Vibrionaceae</taxon>
        <taxon>Vibrio</taxon>
    </lineage>
</organism>
<feature type="transmembrane region" description="Helical" evidence="8">
    <location>
        <begin position="163"/>
        <end position="180"/>
    </location>
</feature>
<feature type="transmembrane region" description="Helical" evidence="8">
    <location>
        <begin position="282"/>
        <end position="298"/>
    </location>
</feature>
<dbReference type="RefSeq" id="WP_006070363.1">
    <property type="nucleotide sequence ID" value="NZ_CP033578.1"/>
</dbReference>
<reference evidence="9 12" key="3">
    <citation type="submission" date="2018-11" db="EMBL/GenBank/DDBJ databases">
        <title>Complete Genome Sequence of Vbrio mediterranei 117-T6: a Potential Pathogen Bacteria Isolated from the Conchocelis of Pyropia.</title>
        <authorList>
            <person name="Liu Q."/>
        </authorList>
    </citation>
    <scope>NUCLEOTIDE SEQUENCE [LARGE SCALE GENOMIC DNA]</scope>
    <source>
        <strain evidence="9 12">117-T6</strain>
    </source>
</reference>
<dbReference type="SUPFAM" id="SSF103481">
    <property type="entry name" value="Multidrug resistance efflux transporter EmrE"/>
    <property type="match status" value="2"/>
</dbReference>
<keyword evidence="7 8" id="KW-0472">Membrane</keyword>
<keyword evidence="5 8" id="KW-0812">Transmembrane</keyword>
<reference evidence="10 11" key="2">
    <citation type="submission" date="2018-03" db="EMBL/GenBank/DDBJ databases">
        <title>Genetic Diversity and Phenotypic Plasticity of AHL Mediated Quorum Sensing in Environmental Strains of Vibrio mediterranei.</title>
        <authorList>
            <person name="Lantoine F."/>
            <person name="Vouve F."/>
        </authorList>
    </citation>
    <scope>NUCLEOTIDE SEQUENCE [LARGE SCALE GENOMIC DNA]</scope>
    <source>
        <strain evidence="10 11">17LN0615E</strain>
    </source>
</reference>
<protein>
    <submittedName>
        <fullName evidence="9">EamA family transporter RarD</fullName>
    </submittedName>
    <submittedName>
        <fullName evidence="10">Protein RarD</fullName>
    </submittedName>
</protein>
<evidence type="ECO:0000256" key="6">
    <source>
        <dbReference type="ARBA" id="ARBA00022989"/>
    </source>
</evidence>
<proteinExistence type="inferred from homology"/>
<dbReference type="GO" id="GO:0005886">
    <property type="term" value="C:plasma membrane"/>
    <property type="evidence" value="ECO:0007669"/>
    <property type="project" value="UniProtKB-SubCell"/>
</dbReference>
<evidence type="ECO:0000256" key="7">
    <source>
        <dbReference type="ARBA" id="ARBA00023136"/>
    </source>
</evidence>
<evidence type="ECO:0000256" key="5">
    <source>
        <dbReference type="ARBA" id="ARBA00022692"/>
    </source>
</evidence>
<evidence type="ECO:0000256" key="8">
    <source>
        <dbReference type="SAM" id="Phobius"/>
    </source>
</evidence>
<comment type="subcellular location">
    <subcellularLocation>
        <location evidence="1">Cell membrane</location>
        <topology evidence="1">Multi-pass membrane protein</topology>
    </subcellularLocation>
</comment>
<comment type="similarity">
    <text evidence="2">Belongs to the EamA transporter family.</text>
</comment>
<dbReference type="GeneID" id="64089396"/>
<dbReference type="InterPro" id="IPR037185">
    <property type="entry name" value="EmrE-like"/>
</dbReference>
<evidence type="ECO:0000313" key="9">
    <source>
        <dbReference type="EMBL" id="AYV23502.1"/>
    </source>
</evidence>
<evidence type="ECO:0000256" key="1">
    <source>
        <dbReference type="ARBA" id="ARBA00004651"/>
    </source>
</evidence>
<dbReference type="NCBIfam" id="TIGR00688">
    <property type="entry name" value="rarD"/>
    <property type="match status" value="1"/>
</dbReference>